<evidence type="ECO:0000256" key="1">
    <source>
        <dbReference type="SAM" id="SignalP"/>
    </source>
</evidence>
<feature type="signal peptide" evidence="1">
    <location>
        <begin position="1"/>
        <end position="25"/>
    </location>
</feature>
<accession>A0A538S940</accession>
<reference evidence="2 3" key="1">
    <citation type="journal article" date="2019" name="Nat. Microbiol.">
        <title>Mediterranean grassland soil C-N compound turnover is dependent on rainfall and depth, and is mediated by genomically divergent microorganisms.</title>
        <authorList>
            <person name="Diamond S."/>
            <person name="Andeer P.F."/>
            <person name="Li Z."/>
            <person name="Crits-Christoph A."/>
            <person name="Burstein D."/>
            <person name="Anantharaman K."/>
            <person name="Lane K.R."/>
            <person name="Thomas B.C."/>
            <person name="Pan C."/>
            <person name="Northen T.R."/>
            <person name="Banfield J.F."/>
        </authorList>
    </citation>
    <scope>NUCLEOTIDE SEQUENCE [LARGE SCALE GENOMIC DNA]</scope>
    <source>
        <strain evidence="2">WS_1</strain>
    </source>
</reference>
<dbReference type="EMBL" id="VBOR01000094">
    <property type="protein sequence ID" value="TMQ47883.1"/>
    <property type="molecule type" value="Genomic_DNA"/>
</dbReference>
<evidence type="ECO:0000313" key="3">
    <source>
        <dbReference type="Proteomes" id="UP000316292"/>
    </source>
</evidence>
<protein>
    <recommendedName>
        <fullName evidence="4">Lipoprotein</fullName>
    </recommendedName>
</protein>
<name>A0A538S940_UNCEI</name>
<dbReference type="Proteomes" id="UP000316292">
    <property type="component" value="Unassembled WGS sequence"/>
</dbReference>
<evidence type="ECO:0000313" key="2">
    <source>
        <dbReference type="EMBL" id="TMQ47883.1"/>
    </source>
</evidence>
<dbReference type="AlphaFoldDB" id="A0A538S940"/>
<evidence type="ECO:0008006" key="4">
    <source>
        <dbReference type="Google" id="ProtNLM"/>
    </source>
</evidence>
<comment type="caution">
    <text evidence="2">The sequence shown here is derived from an EMBL/GenBank/DDBJ whole genome shotgun (WGS) entry which is preliminary data.</text>
</comment>
<keyword evidence="1" id="KW-0732">Signal</keyword>
<feature type="chain" id="PRO_5021765896" description="Lipoprotein" evidence="1">
    <location>
        <begin position="26"/>
        <end position="114"/>
    </location>
</feature>
<dbReference type="PROSITE" id="PS51257">
    <property type="entry name" value="PROKAR_LIPOPROTEIN"/>
    <property type="match status" value="1"/>
</dbReference>
<proteinExistence type="predicted"/>
<gene>
    <name evidence="2" type="ORF">E6K71_08740</name>
</gene>
<organism evidence="2 3">
    <name type="scientific">Eiseniibacteriota bacterium</name>
    <dbReference type="NCBI Taxonomy" id="2212470"/>
    <lineage>
        <taxon>Bacteria</taxon>
        <taxon>Candidatus Eiseniibacteriota</taxon>
    </lineage>
</organism>
<sequence>MRPAVPLTAALLAVLLVAGCSSTHPSGGKELMRDAIDVPTHFLVLTPRGTAVEPVPGSCKNPLIDPRDQTKIVLVRSSEDRGYYRVPPGRYGVGGGELLLVECGTGRVMGIVKR</sequence>